<keyword evidence="1" id="KW-0175">Coiled coil</keyword>
<gene>
    <name evidence="4" type="ORF">ABH309_06025</name>
</gene>
<protein>
    <submittedName>
        <fullName evidence="4">Uncharacterized protein</fullName>
    </submittedName>
</protein>
<organism evidence="4 5">
    <name type="scientific">Chromobacterium piscinae</name>
    <dbReference type="NCBI Taxonomy" id="686831"/>
    <lineage>
        <taxon>Bacteria</taxon>
        <taxon>Pseudomonadati</taxon>
        <taxon>Pseudomonadota</taxon>
        <taxon>Betaproteobacteria</taxon>
        <taxon>Neisseriales</taxon>
        <taxon>Chromobacteriaceae</taxon>
        <taxon>Chromobacterium</taxon>
    </lineage>
</organism>
<feature type="coiled-coil region" evidence="1">
    <location>
        <begin position="150"/>
        <end position="205"/>
    </location>
</feature>
<comment type="caution">
    <text evidence="4">The sequence shown here is derived from an EMBL/GenBank/DDBJ whole genome shotgun (WGS) entry which is preliminary data.</text>
</comment>
<keyword evidence="3" id="KW-0472">Membrane</keyword>
<evidence type="ECO:0000256" key="1">
    <source>
        <dbReference type="SAM" id="Coils"/>
    </source>
</evidence>
<keyword evidence="3" id="KW-0812">Transmembrane</keyword>
<dbReference type="EMBL" id="JBDQQU010000004">
    <property type="protein sequence ID" value="MEO3954007.1"/>
    <property type="molecule type" value="Genomic_DNA"/>
</dbReference>
<evidence type="ECO:0000313" key="4">
    <source>
        <dbReference type="EMBL" id="MEO3954007.1"/>
    </source>
</evidence>
<dbReference type="Proteomes" id="UP001438292">
    <property type="component" value="Unassembled WGS sequence"/>
</dbReference>
<proteinExistence type="predicted"/>
<feature type="compositionally biased region" description="Basic residues" evidence="2">
    <location>
        <begin position="322"/>
        <end position="335"/>
    </location>
</feature>
<keyword evidence="3" id="KW-1133">Transmembrane helix</keyword>
<feature type="transmembrane region" description="Helical" evidence="3">
    <location>
        <begin position="236"/>
        <end position="256"/>
    </location>
</feature>
<accession>A0ABV0H2J4</accession>
<dbReference type="RefSeq" id="WP_346194187.1">
    <property type="nucleotide sequence ID" value="NZ_JBDJHV010000010.1"/>
</dbReference>
<feature type="region of interest" description="Disordered" evidence="2">
    <location>
        <begin position="316"/>
        <end position="357"/>
    </location>
</feature>
<sequence>MTGAIFGKAGSVVSSKRLADGFVPFARLSGTNESNTVDERNQNQNVQGDFNGQLANGNINNHIYSGQERERLNPAEVWPIKIKGRQLIEMTGKNSAEIWGRLKDILGEGHNELFKDQEKAAHAILDLWIEQANFRGEDSAGLPAGLLIQLSELKAKYTEAQSTEQKLRKQYADTTDRLRHSQQAYSNLEQQHRQQTASLNALSDQLRRNQGTIRRPQTCPSCDAAAVKLASTRKGVFTASVMAGLAIATTIVLGYWSYQASKRASSAEMLIRNCEFHGKTYSIGSIIDNPQADDVQCVASPQGGQPSWQTIKPSKQATQHKAPIKSHAKRVKHSSTNRNLPTQAADPVPEEVNQQLF</sequence>
<evidence type="ECO:0000313" key="5">
    <source>
        <dbReference type="Proteomes" id="UP001438292"/>
    </source>
</evidence>
<name>A0ABV0H2J4_9NEIS</name>
<keyword evidence="5" id="KW-1185">Reference proteome</keyword>
<evidence type="ECO:0000256" key="2">
    <source>
        <dbReference type="SAM" id="MobiDB-lite"/>
    </source>
</evidence>
<reference evidence="4 5" key="1">
    <citation type="submission" date="2024-05" db="EMBL/GenBank/DDBJ databases">
        <authorList>
            <person name="De Oliveira J.P."/>
            <person name="Noriler S.A."/>
            <person name="De Oliveira A.G."/>
            <person name="Sipoli D.S."/>
        </authorList>
    </citation>
    <scope>NUCLEOTIDE SEQUENCE [LARGE SCALE GENOMIC DNA]</scope>
    <source>
        <strain evidence="4 5">LABIM186</strain>
    </source>
</reference>
<evidence type="ECO:0000256" key="3">
    <source>
        <dbReference type="SAM" id="Phobius"/>
    </source>
</evidence>